<keyword evidence="2 11" id="KW-0813">Transport</keyword>
<accession>A0A845AFX7</accession>
<dbReference type="OrthoDB" id="9760333at2"/>
<feature type="chain" id="PRO_5032654366" evidence="14">
    <location>
        <begin position="27"/>
        <end position="776"/>
    </location>
</feature>
<evidence type="ECO:0000313" key="18">
    <source>
        <dbReference type="Proteomes" id="UP000439780"/>
    </source>
</evidence>
<evidence type="ECO:0000256" key="9">
    <source>
        <dbReference type="ARBA" id="ARBA00023136"/>
    </source>
</evidence>
<keyword evidence="9 11" id="KW-0472">Membrane</keyword>
<evidence type="ECO:0000313" key="17">
    <source>
        <dbReference type="EMBL" id="MXP29462.1"/>
    </source>
</evidence>
<dbReference type="GO" id="GO:0006826">
    <property type="term" value="P:iron ion transport"/>
    <property type="evidence" value="ECO:0007669"/>
    <property type="project" value="UniProtKB-KW"/>
</dbReference>
<keyword evidence="5 11" id="KW-0812">Transmembrane</keyword>
<evidence type="ECO:0000256" key="14">
    <source>
        <dbReference type="SAM" id="SignalP"/>
    </source>
</evidence>
<evidence type="ECO:0000256" key="10">
    <source>
        <dbReference type="ARBA" id="ARBA00023237"/>
    </source>
</evidence>
<evidence type="ECO:0000256" key="2">
    <source>
        <dbReference type="ARBA" id="ARBA00022448"/>
    </source>
</evidence>
<keyword evidence="10 11" id="KW-0998">Cell outer membrane</keyword>
<comment type="subcellular location">
    <subcellularLocation>
        <location evidence="1 11">Cell outer membrane</location>
        <topology evidence="1 11">Multi-pass membrane protein</topology>
    </subcellularLocation>
</comment>
<keyword evidence="17" id="KW-0675">Receptor</keyword>
<dbReference type="Gene3D" id="2.40.170.20">
    <property type="entry name" value="TonB-dependent receptor, beta-barrel domain"/>
    <property type="match status" value="1"/>
</dbReference>
<evidence type="ECO:0000259" key="15">
    <source>
        <dbReference type="Pfam" id="PF00593"/>
    </source>
</evidence>
<keyword evidence="6" id="KW-0408">Iron</keyword>
<dbReference type="PANTHER" id="PTHR32552:SF81">
    <property type="entry name" value="TONB-DEPENDENT OUTER MEMBRANE RECEPTOR"/>
    <property type="match status" value="1"/>
</dbReference>
<feature type="domain" description="TonB-dependent receptor plug" evidence="16">
    <location>
        <begin position="69"/>
        <end position="175"/>
    </location>
</feature>
<dbReference type="RefSeq" id="WP_160753752.1">
    <property type="nucleotide sequence ID" value="NZ_WTYA01000008.1"/>
</dbReference>
<comment type="caution">
    <text evidence="17">The sequence shown here is derived from an EMBL/GenBank/DDBJ whole genome shotgun (WGS) entry which is preliminary data.</text>
</comment>
<reference evidence="17 18" key="1">
    <citation type="submission" date="2019-12" db="EMBL/GenBank/DDBJ databases">
        <title>Genomic-based taxomic classification of the family Erythrobacteraceae.</title>
        <authorList>
            <person name="Xu L."/>
        </authorList>
    </citation>
    <scope>NUCLEOTIDE SEQUENCE [LARGE SCALE GENOMIC DNA]</scope>
    <source>
        <strain evidence="17 18">KEMB 9005-328</strain>
    </source>
</reference>
<dbReference type="InterPro" id="IPR039426">
    <property type="entry name" value="TonB-dep_rcpt-like"/>
</dbReference>
<evidence type="ECO:0000259" key="16">
    <source>
        <dbReference type="Pfam" id="PF07715"/>
    </source>
</evidence>
<evidence type="ECO:0000256" key="5">
    <source>
        <dbReference type="ARBA" id="ARBA00022692"/>
    </source>
</evidence>
<keyword evidence="4" id="KW-0410">Iron transport</keyword>
<evidence type="ECO:0000256" key="13">
    <source>
        <dbReference type="SAM" id="MobiDB-lite"/>
    </source>
</evidence>
<comment type="similarity">
    <text evidence="11 12">Belongs to the TonB-dependent receptor family.</text>
</comment>
<evidence type="ECO:0000256" key="8">
    <source>
        <dbReference type="ARBA" id="ARBA00023077"/>
    </source>
</evidence>
<feature type="domain" description="TonB-dependent receptor-like beta-barrel" evidence="15">
    <location>
        <begin position="307"/>
        <end position="738"/>
    </location>
</feature>
<dbReference type="InterPro" id="IPR036942">
    <property type="entry name" value="Beta-barrel_TonB_sf"/>
</dbReference>
<keyword evidence="14" id="KW-0732">Signal</keyword>
<sequence length="776" mass="84337">MAFTVKTALLCATAVAGLQFSQPLAAQEQTDKSTESSVKPAKPAMEFGDTAATPNNEIIVTATKSGQSLENTAAAISVLGSDAIGPGGIENAQDLSTEVPNVSVGDQFGVNRTFIRGIGLTSIDLGADGAVAFLQNGAIISRPAAQLSGFYDIQQIEVLRGPQGTTYGRGATGGVINIVTKRPTSYYTGYGRATYGNYNAVTLEGGLGGPIAGDKLSFRVAGKYENHDGYGTNLFTGNPVDNRNAWAIRGSLLAKVTPDLEVLVVADHFEEDDYNYAFHYFGPTVVPESMLASTLLGGKTIFDYYAARGEKPNLRNIYSDEDAINNRNGTSVQGIITLDKGDFTLVSTTAYRKFKRFNRDDLDVSDINAFGQNNYIEDSDSFSQEVTFTYDKGPISLLGGAMYFQETLFGEVRVPTVNLAKYFNIVLGTNLPGDLFDSGNYLQRGTVKTNAVGAYLEASYELAPRLKVTAGARYNWEKRDGTGRFTFEAQGLDIPTDKAASWNAITPKFQIEYRTPGGTLFYGKVTRGFKSGVINIGSVNDVIDPEFIWSYEAGIRGETADRTFGFSAAAFYYDYTNLQVGFVNANSIVETINAASARNYGIELETTIRPAPNTTFRIYGTYLNTKYLDFCNGYYAKGDLTRRQFPDCPTDPALSNLAGNHLSNAPTFTVAAFADHIVELGKAGTLKLSGDINFQDEVFFTEFNNRDARQPAFALINASITYRTADDHWSLSLWGKNLTDKYALANTIISAPLYSYVSVGSLRPPRTYGLTLGYDF</sequence>
<evidence type="ECO:0000256" key="3">
    <source>
        <dbReference type="ARBA" id="ARBA00022452"/>
    </source>
</evidence>
<dbReference type="EMBL" id="WTYA01000008">
    <property type="protein sequence ID" value="MXP29462.1"/>
    <property type="molecule type" value="Genomic_DNA"/>
</dbReference>
<feature type="signal peptide" evidence="14">
    <location>
        <begin position="1"/>
        <end position="26"/>
    </location>
</feature>
<evidence type="ECO:0000256" key="1">
    <source>
        <dbReference type="ARBA" id="ARBA00004571"/>
    </source>
</evidence>
<dbReference type="Pfam" id="PF07715">
    <property type="entry name" value="Plug"/>
    <property type="match status" value="1"/>
</dbReference>
<evidence type="ECO:0000256" key="11">
    <source>
        <dbReference type="PROSITE-ProRule" id="PRU01360"/>
    </source>
</evidence>
<name>A0A845AFX7_9SPHN</name>
<keyword evidence="8 12" id="KW-0798">TonB box</keyword>
<dbReference type="InterPro" id="IPR000531">
    <property type="entry name" value="Beta-barrel_TonB"/>
</dbReference>
<evidence type="ECO:0000256" key="12">
    <source>
        <dbReference type="RuleBase" id="RU003357"/>
    </source>
</evidence>
<organism evidence="17 18">
    <name type="scientific">Qipengyuania algicida</name>
    <dbReference type="NCBI Taxonomy" id="1836209"/>
    <lineage>
        <taxon>Bacteria</taxon>
        <taxon>Pseudomonadati</taxon>
        <taxon>Pseudomonadota</taxon>
        <taxon>Alphaproteobacteria</taxon>
        <taxon>Sphingomonadales</taxon>
        <taxon>Erythrobacteraceae</taxon>
        <taxon>Qipengyuania</taxon>
    </lineage>
</organism>
<dbReference type="Proteomes" id="UP000439780">
    <property type="component" value="Unassembled WGS sequence"/>
</dbReference>
<keyword evidence="18" id="KW-1185">Reference proteome</keyword>
<gene>
    <name evidence="17" type="ORF">GRI58_11600</name>
</gene>
<dbReference type="InterPro" id="IPR012910">
    <property type="entry name" value="Plug_dom"/>
</dbReference>
<evidence type="ECO:0000256" key="6">
    <source>
        <dbReference type="ARBA" id="ARBA00023004"/>
    </source>
</evidence>
<dbReference type="PROSITE" id="PS52016">
    <property type="entry name" value="TONB_DEPENDENT_REC_3"/>
    <property type="match status" value="1"/>
</dbReference>
<dbReference type="Pfam" id="PF00593">
    <property type="entry name" value="TonB_dep_Rec_b-barrel"/>
    <property type="match status" value="1"/>
</dbReference>
<evidence type="ECO:0000256" key="4">
    <source>
        <dbReference type="ARBA" id="ARBA00022496"/>
    </source>
</evidence>
<proteinExistence type="inferred from homology"/>
<dbReference type="GO" id="GO:0009279">
    <property type="term" value="C:cell outer membrane"/>
    <property type="evidence" value="ECO:0007669"/>
    <property type="project" value="UniProtKB-SubCell"/>
</dbReference>
<dbReference type="SUPFAM" id="SSF56935">
    <property type="entry name" value="Porins"/>
    <property type="match status" value="1"/>
</dbReference>
<protein>
    <submittedName>
        <fullName evidence="17">TonB-dependent receptor</fullName>
    </submittedName>
</protein>
<dbReference type="PANTHER" id="PTHR32552">
    <property type="entry name" value="FERRICHROME IRON RECEPTOR-RELATED"/>
    <property type="match status" value="1"/>
</dbReference>
<keyword evidence="3 11" id="KW-1134">Transmembrane beta strand</keyword>
<evidence type="ECO:0000256" key="7">
    <source>
        <dbReference type="ARBA" id="ARBA00023065"/>
    </source>
</evidence>
<keyword evidence="7" id="KW-0406">Ion transport</keyword>
<feature type="region of interest" description="Disordered" evidence="13">
    <location>
        <begin position="24"/>
        <end position="49"/>
    </location>
</feature>
<dbReference type="AlphaFoldDB" id="A0A845AFX7"/>